<evidence type="ECO:0000256" key="3">
    <source>
        <dbReference type="SAM" id="SignalP"/>
    </source>
</evidence>
<organism evidence="5 6">
    <name type="scientific">Laodelphax striatellus</name>
    <name type="common">Small brown planthopper</name>
    <name type="synonym">Delphax striatella</name>
    <dbReference type="NCBI Taxonomy" id="195883"/>
    <lineage>
        <taxon>Eukaryota</taxon>
        <taxon>Metazoa</taxon>
        <taxon>Ecdysozoa</taxon>
        <taxon>Arthropoda</taxon>
        <taxon>Hexapoda</taxon>
        <taxon>Insecta</taxon>
        <taxon>Pterygota</taxon>
        <taxon>Neoptera</taxon>
        <taxon>Paraneoptera</taxon>
        <taxon>Hemiptera</taxon>
        <taxon>Auchenorrhyncha</taxon>
        <taxon>Fulgoroidea</taxon>
        <taxon>Delphacidae</taxon>
        <taxon>Criomorphinae</taxon>
        <taxon>Laodelphax</taxon>
    </lineage>
</organism>
<dbReference type="Pfam" id="PF00089">
    <property type="entry name" value="Trypsin"/>
    <property type="match status" value="1"/>
</dbReference>
<proteinExistence type="predicted"/>
<dbReference type="InParanoid" id="A0A482WY57"/>
<keyword evidence="1" id="KW-1015">Disulfide bond</keyword>
<feature type="region of interest" description="Disordered" evidence="2">
    <location>
        <begin position="387"/>
        <end position="476"/>
    </location>
</feature>
<evidence type="ECO:0000259" key="4">
    <source>
        <dbReference type="PROSITE" id="PS50240"/>
    </source>
</evidence>
<feature type="compositionally biased region" description="Pro residues" evidence="2">
    <location>
        <begin position="168"/>
        <end position="178"/>
    </location>
</feature>
<protein>
    <recommendedName>
        <fullName evidence="4">Peptidase S1 domain-containing protein</fullName>
    </recommendedName>
</protein>
<feature type="region of interest" description="Disordered" evidence="2">
    <location>
        <begin position="143"/>
        <end position="218"/>
    </location>
</feature>
<gene>
    <name evidence="5" type="ORF">LSTR_LSTR009041</name>
</gene>
<dbReference type="EMBL" id="QKKF02022845">
    <property type="protein sequence ID" value="RZF37980.1"/>
    <property type="molecule type" value="Genomic_DNA"/>
</dbReference>
<feature type="domain" description="Peptidase S1" evidence="4">
    <location>
        <begin position="842"/>
        <end position="1040"/>
    </location>
</feature>
<dbReference type="InterPro" id="IPR009003">
    <property type="entry name" value="Peptidase_S1_PA"/>
</dbReference>
<dbReference type="InterPro" id="IPR018114">
    <property type="entry name" value="TRYPSIN_HIS"/>
</dbReference>
<dbReference type="Gene3D" id="2.40.10.10">
    <property type="entry name" value="Trypsin-like serine proteases"/>
    <property type="match status" value="2"/>
</dbReference>
<dbReference type="InterPro" id="IPR043504">
    <property type="entry name" value="Peptidase_S1_PA_chymotrypsin"/>
</dbReference>
<comment type="caution">
    <text evidence="5">The sequence shown here is derived from an EMBL/GenBank/DDBJ whole genome shotgun (WGS) entry which is preliminary data.</text>
</comment>
<name>A0A482WY57_LAOST</name>
<dbReference type="PROSITE" id="PS00134">
    <property type="entry name" value="TRYPSIN_HIS"/>
    <property type="match status" value="1"/>
</dbReference>
<feature type="chain" id="PRO_5019737291" description="Peptidase S1 domain-containing protein" evidence="3">
    <location>
        <begin position="19"/>
        <end position="1409"/>
    </location>
</feature>
<accession>A0A482WY57</accession>
<feature type="compositionally biased region" description="Low complexity" evidence="2">
    <location>
        <begin position="1136"/>
        <end position="1151"/>
    </location>
</feature>
<feature type="region of interest" description="Disordered" evidence="2">
    <location>
        <begin position="1114"/>
        <end position="1151"/>
    </location>
</feature>
<sequence length="1409" mass="154874">MRLTGLLVLAVSIAVALADEDWSWGSSSEKKSQTSAAAQKDADAAQTALSASVVDDIISGGRAGRQLEGFDDVYSDPDVQQALSTGNDSQARHYIKERLCGLGLMACDDEIEEKRPHVHPQDLIYAQPVHLKPVGRPITAIPIKGSSVSGPGYGPPRPVPLPGYGGPIRPPPPPPPYSGPNKPYYGGGGPPPPHRGGGPGPIFAGSKPSAVFEPEPDFHYNRPLQGAADEKKVVVVNSQSDKVQHHVHHHFHHDADKNAAAESFVPPAAVESPVYPPLGPSSYSPSGAASASLYPSNSIPGSSYAGSYNGVNTGPFYKKELNLKGGYSTNNYVTQSAASFNNYPKYETPRADGGFGDCLCVPYDQCPPHEIARKEDGYFIDPRTLSGSTIEALGPDEVVVTDGNEAKSNDDETRNKSTENGKESESKAETETSRRKREAAVDNNESTERKNVKPRKFGLGGSSGADSDDDSDSTGLKLRPTFGVSFGLPSGGGGYPLNPFHHTNPALNPYGGALGGSNGLDLGLVSVNPLLSVQVQKDEYGEKVVKPLVNLHVTPNHGFVHKIGSIFHKFKEPFYYAPPPIPPLIHQHQHYHNTHPPKFGPYSKPYGAPPPPFYPPKPWGPNGYSHYAPTYQSYRPDKYSSYGEGINGFKGGSYGDHVYDTSYTRPQYNSYQEPQFTSYQDNTQIFDDDSYDGYYRSASGGGGFSNTSSSPTSFGSSSSSSPSFVTSPSSSSGAVESRSPDRVQFPSDRRKDVAFRDDEQNRQKRSLEDGRVVNNGQHDINKTEKRQANYGFSRCPATQVCCRRPLQSAQPSQTAPQYRPHAPQCGHRNTHGINGRIKNPVYVDGDSEFGEYPWQVAILKKDPHESVYVCGGTLIDNAHIITAAHCIKSYARTRPPRTSGRMGRKSRRRILSVRRTQTYCSCSCIPRILRRHSLFNDLAIPASGPTPSTLSRSPHISPACLPEPLTPTLWSTVPGHTGWGKDSFGDYWKIPEYTCKEVDVPVVSNQQCQVQLQNTRLGYEFKLHPGFICAGGEEGKDACKVFKSYTKSNSEISNDELKQLTKNSLDAIFFLTIENNILENYLSRVQPSSLAGMPQSIELSNSIAQRIQHMMMHSGPSQKPRMATAARSRGSVSIRSIPASSGKSDSSGRSLSLAPSRQALLSSAHRLSVSFFTEQIARELEELKTSLETLAKESKVTIFNLDAQIVEKRMAVEAVKSLCAAFEQNVMTDGLDPVTGRLSSQKYLRFVNDTTLKDLVRYRHCPKRVEMFTNVSILIYINFNFTILFPAICGQNLITNYRNFERILEDHKMSVIKIKEKEDTLEKINVEAKEAGDCIELAQRQNTQIEELITTYTAPAVMDYIKLKAELLELKRNMNIWTRKVDLQQNTISLLTHKLKSKSGLEQKSHWLR</sequence>
<keyword evidence="6" id="KW-1185">Reference proteome</keyword>
<dbReference type="STRING" id="195883.A0A482WY57"/>
<evidence type="ECO:0000313" key="5">
    <source>
        <dbReference type="EMBL" id="RZF37980.1"/>
    </source>
</evidence>
<feature type="region of interest" description="Disordered" evidence="2">
    <location>
        <begin position="671"/>
        <end position="785"/>
    </location>
</feature>
<feature type="signal peptide" evidence="3">
    <location>
        <begin position="1"/>
        <end position="18"/>
    </location>
</feature>
<evidence type="ECO:0000313" key="6">
    <source>
        <dbReference type="Proteomes" id="UP000291343"/>
    </source>
</evidence>
<keyword evidence="3" id="KW-0732">Signal</keyword>
<dbReference type="PANTHER" id="PTHR24253">
    <property type="entry name" value="TRANSMEMBRANE PROTEASE SERINE"/>
    <property type="match status" value="1"/>
</dbReference>
<feature type="compositionally biased region" description="Polar residues" evidence="2">
    <location>
        <begin position="671"/>
        <end position="685"/>
    </location>
</feature>
<dbReference type="PROSITE" id="PS50240">
    <property type="entry name" value="TRYPSIN_DOM"/>
    <property type="match status" value="1"/>
</dbReference>
<feature type="compositionally biased region" description="Low complexity" evidence="2">
    <location>
        <begin position="705"/>
        <end position="733"/>
    </location>
</feature>
<dbReference type="GO" id="GO:0004252">
    <property type="term" value="F:serine-type endopeptidase activity"/>
    <property type="evidence" value="ECO:0007669"/>
    <property type="project" value="InterPro"/>
</dbReference>
<feature type="compositionally biased region" description="Basic and acidic residues" evidence="2">
    <location>
        <begin position="747"/>
        <end position="771"/>
    </location>
</feature>
<dbReference type="SUPFAM" id="SSF50494">
    <property type="entry name" value="Trypsin-like serine proteases"/>
    <property type="match status" value="1"/>
</dbReference>
<dbReference type="PANTHER" id="PTHR24253:SF176">
    <property type="entry name" value="CORIN, ISOFORM B"/>
    <property type="match status" value="1"/>
</dbReference>
<dbReference type="GO" id="GO:0006508">
    <property type="term" value="P:proteolysis"/>
    <property type="evidence" value="ECO:0007669"/>
    <property type="project" value="InterPro"/>
</dbReference>
<evidence type="ECO:0000256" key="1">
    <source>
        <dbReference type="ARBA" id="ARBA00023157"/>
    </source>
</evidence>
<dbReference type="Proteomes" id="UP000291343">
    <property type="component" value="Unassembled WGS sequence"/>
</dbReference>
<feature type="compositionally biased region" description="Basic and acidic residues" evidence="2">
    <location>
        <begin position="404"/>
        <end position="433"/>
    </location>
</feature>
<dbReference type="InterPro" id="IPR001254">
    <property type="entry name" value="Trypsin_dom"/>
</dbReference>
<dbReference type="SMART" id="SM00020">
    <property type="entry name" value="Tryp_SPc"/>
    <property type="match status" value="1"/>
</dbReference>
<reference evidence="5 6" key="1">
    <citation type="journal article" date="2017" name="Gigascience">
        <title>Genome sequence of the small brown planthopper, Laodelphax striatellus.</title>
        <authorList>
            <person name="Zhu J."/>
            <person name="Jiang F."/>
            <person name="Wang X."/>
            <person name="Yang P."/>
            <person name="Bao Y."/>
            <person name="Zhao W."/>
            <person name="Wang W."/>
            <person name="Lu H."/>
            <person name="Wang Q."/>
            <person name="Cui N."/>
            <person name="Li J."/>
            <person name="Chen X."/>
            <person name="Luo L."/>
            <person name="Yu J."/>
            <person name="Kang L."/>
            <person name="Cui F."/>
        </authorList>
    </citation>
    <scope>NUCLEOTIDE SEQUENCE [LARGE SCALE GENOMIC DNA]</scope>
    <source>
        <strain evidence="5">Lst14</strain>
    </source>
</reference>
<evidence type="ECO:0000256" key="2">
    <source>
        <dbReference type="SAM" id="MobiDB-lite"/>
    </source>
</evidence>
<dbReference type="OrthoDB" id="5949700at2759"/>